<proteinExistence type="predicted"/>
<name>A0A0K2SMB5_LIMPI</name>
<reference evidence="2" key="2">
    <citation type="journal article" date="2016" name="Int. J. Syst. Evol. Microbiol.">
        <title>Complete genome sequence and cell structure of Limnochorda pilosa, a Gram-negative spore-former within the phylum Firmicutes.</title>
        <authorList>
            <person name="Watanabe M."/>
            <person name="Kojima H."/>
            <person name="Fukui M."/>
        </authorList>
    </citation>
    <scope>NUCLEOTIDE SEQUENCE [LARGE SCALE GENOMIC DNA]</scope>
    <source>
        <strain evidence="2">HC45</strain>
    </source>
</reference>
<dbReference type="Proteomes" id="UP000065807">
    <property type="component" value="Chromosome"/>
</dbReference>
<reference evidence="2" key="1">
    <citation type="submission" date="2015-07" db="EMBL/GenBank/DDBJ databases">
        <title>Complete genome sequence and phylogenetic analysis of Limnochorda pilosa.</title>
        <authorList>
            <person name="Watanabe M."/>
            <person name="Kojima H."/>
            <person name="Fukui M."/>
        </authorList>
    </citation>
    <scope>NUCLEOTIDE SEQUENCE [LARGE SCALE GENOMIC DNA]</scope>
    <source>
        <strain evidence="2">HC45</strain>
    </source>
</reference>
<evidence type="ECO:0000313" key="1">
    <source>
        <dbReference type="EMBL" id="BAS28245.1"/>
    </source>
</evidence>
<accession>A0A0K2SMB5</accession>
<evidence type="ECO:0000313" key="2">
    <source>
        <dbReference type="Proteomes" id="UP000065807"/>
    </source>
</evidence>
<protein>
    <submittedName>
        <fullName evidence="1">Uncharacterized protein</fullName>
    </submittedName>
</protein>
<sequence>MDLIEQAGLAQRGRTLKSRWDRVGRELASLVADQRRVEELGPGARRLLQAGRRALGELRAGVRDVERRAPGPARASLSDLSALLEETERLLQDVEGRLPPEG</sequence>
<dbReference type="KEGG" id="lpil:LIP_2404"/>
<gene>
    <name evidence="1" type="ORF">LIP_2404</name>
</gene>
<dbReference type="EMBL" id="AP014924">
    <property type="protein sequence ID" value="BAS28245.1"/>
    <property type="molecule type" value="Genomic_DNA"/>
</dbReference>
<keyword evidence="2" id="KW-1185">Reference proteome</keyword>
<dbReference type="RefSeq" id="WP_068138318.1">
    <property type="nucleotide sequence ID" value="NZ_AP014924.1"/>
</dbReference>
<dbReference type="AlphaFoldDB" id="A0A0K2SMB5"/>
<organism evidence="1 2">
    <name type="scientific">Limnochorda pilosa</name>
    <dbReference type="NCBI Taxonomy" id="1555112"/>
    <lineage>
        <taxon>Bacteria</taxon>
        <taxon>Bacillati</taxon>
        <taxon>Bacillota</taxon>
        <taxon>Limnochordia</taxon>
        <taxon>Limnochordales</taxon>
        <taxon>Limnochordaceae</taxon>
        <taxon>Limnochorda</taxon>
    </lineage>
</organism>